<accession>A0ACB6Z7P6</accession>
<evidence type="ECO:0000313" key="2">
    <source>
        <dbReference type="Proteomes" id="UP000886501"/>
    </source>
</evidence>
<dbReference type="EMBL" id="MU118096">
    <property type="protein sequence ID" value="KAF9645308.1"/>
    <property type="molecule type" value="Genomic_DNA"/>
</dbReference>
<proteinExistence type="predicted"/>
<evidence type="ECO:0000313" key="1">
    <source>
        <dbReference type="EMBL" id="KAF9645308.1"/>
    </source>
</evidence>
<reference evidence="1" key="1">
    <citation type="submission" date="2019-10" db="EMBL/GenBank/DDBJ databases">
        <authorList>
            <consortium name="DOE Joint Genome Institute"/>
            <person name="Kuo A."/>
            <person name="Miyauchi S."/>
            <person name="Kiss E."/>
            <person name="Drula E."/>
            <person name="Kohler A."/>
            <person name="Sanchez-Garcia M."/>
            <person name="Andreopoulos B."/>
            <person name="Barry K.W."/>
            <person name="Bonito G."/>
            <person name="Buee M."/>
            <person name="Carver A."/>
            <person name="Chen C."/>
            <person name="Cichocki N."/>
            <person name="Clum A."/>
            <person name="Culley D."/>
            <person name="Crous P.W."/>
            <person name="Fauchery L."/>
            <person name="Girlanda M."/>
            <person name="Hayes R."/>
            <person name="Keri Z."/>
            <person name="Labutti K."/>
            <person name="Lipzen A."/>
            <person name="Lombard V."/>
            <person name="Magnuson J."/>
            <person name="Maillard F."/>
            <person name="Morin E."/>
            <person name="Murat C."/>
            <person name="Nolan M."/>
            <person name="Ohm R."/>
            <person name="Pangilinan J."/>
            <person name="Pereira M."/>
            <person name="Perotto S."/>
            <person name="Peter M."/>
            <person name="Riley R."/>
            <person name="Sitrit Y."/>
            <person name="Stielow B."/>
            <person name="Szollosi G."/>
            <person name="Zifcakova L."/>
            <person name="Stursova M."/>
            <person name="Spatafora J.W."/>
            <person name="Tedersoo L."/>
            <person name="Vaario L.-M."/>
            <person name="Yamada A."/>
            <person name="Yan M."/>
            <person name="Wang P."/>
            <person name="Xu J."/>
            <person name="Bruns T."/>
            <person name="Baldrian P."/>
            <person name="Vilgalys R."/>
            <person name="Henrissat B."/>
            <person name="Grigoriev I.V."/>
            <person name="Hibbett D."/>
            <person name="Nagy L.G."/>
            <person name="Martin F.M."/>
        </authorList>
    </citation>
    <scope>NUCLEOTIDE SEQUENCE</scope>
    <source>
        <strain evidence="1">P2</strain>
    </source>
</reference>
<comment type="caution">
    <text evidence="1">The sequence shown here is derived from an EMBL/GenBank/DDBJ whole genome shotgun (WGS) entry which is preliminary data.</text>
</comment>
<name>A0ACB6Z7P6_THEGA</name>
<keyword evidence="2" id="KW-1185">Reference proteome</keyword>
<dbReference type="Proteomes" id="UP000886501">
    <property type="component" value="Unassembled WGS sequence"/>
</dbReference>
<protein>
    <submittedName>
        <fullName evidence="1">Uncharacterized protein</fullName>
    </submittedName>
</protein>
<reference evidence="1" key="2">
    <citation type="journal article" date="2020" name="Nat. Commun.">
        <title>Large-scale genome sequencing of mycorrhizal fungi provides insights into the early evolution of symbiotic traits.</title>
        <authorList>
            <person name="Miyauchi S."/>
            <person name="Kiss E."/>
            <person name="Kuo A."/>
            <person name="Drula E."/>
            <person name="Kohler A."/>
            <person name="Sanchez-Garcia M."/>
            <person name="Morin E."/>
            <person name="Andreopoulos B."/>
            <person name="Barry K.W."/>
            <person name="Bonito G."/>
            <person name="Buee M."/>
            <person name="Carver A."/>
            <person name="Chen C."/>
            <person name="Cichocki N."/>
            <person name="Clum A."/>
            <person name="Culley D."/>
            <person name="Crous P.W."/>
            <person name="Fauchery L."/>
            <person name="Girlanda M."/>
            <person name="Hayes R.D."/>
            <person name="Keri Z."/>
            <person name="LaButti K."/>
            <person name="Lipzen A."/>
            <person name="Lombard V."/>
            <person name="Magnuson J."/>
            <person name="Maillard F."/>
            <person name="Murat C."/>
            <person name="Nolan M."/>
            <person name="Ohm R.A."/>
            <person name="Pangilinan J."/>
            <person name="Pereira M.F."/>
            <person name="Perotto S."/>
            <person name="Peter M."/>
            <person name="Pfister S."/>
            <person name="Riley R."/>
            <person name="Sitrit Y."/>
            <person name="Stielow J.B."/>
            <person name="Szollosi G."/>
            <person name="Zifcakova L."/>
            <person name="Stursova M."/>
            <person name="Spatafora J.W."/>
            <person name="Tedersoo L."/>
            <person name="Vaario L.M."/>
            <person name="Yamada A."/>
            <person name="Yan M."/>
            <person name="Wang P."/>
            <person name="Xu J."/>
            <person name="Bruns T."/>
            <person name="Baldrian P."/>
            <person name="Vilgalys R."/>
            <person name="Dunand C."/>
            <person name="Henrissat B."/>
            <person name="Grigoriev I.V."/>
            <person name="Hibbett D."/>
            <person name="Nagy L.G."/>
            <person name="Martin F.M."/>
        </authorList>
    </citation>
    <scope>NUCLEOTIDE SEQUENCE</scope>
    <source>
        <strain evidence="1">P2</strain>
    </source>
</reference>
<gene>
    <name evidence="1" type="ORF">BDM02DRAFT_3263022</name>
</gene>
<organism evidence="1 2">
    <name type="scientific">Thelephora ganbajun</name>
    <name type="common">Ganba fungus</name>
    <dbReference type="NCBI Taxonomy" id="370292"/>
    <lineage>
        <taxon>Eukaryota</taxon>
        <taxon>Fungi</taxon>
        <taxon>Dikarya</taxon>
        <taxon>Basidiomycota</taxon>
        <taxon>Agaricomycotina</taxon>
        <taxon>Agaricomycetes</taxon>
        <taxon>Thelephorales</taxon>
        <taxon>Thelephoraceae</taxon>
        <taxon>Thelephora</taxon>
    </lineage>
</organism>
<sequence length="374" mass="41693">MTAGSRSLPRIKFRDPSGWGQGQRIIRSSTLVTSREEKDRQKEEKAHVQEPDVDSPRGFCKKVLSVSVVVFLRSLATSVTQAHQQVGQAKKTHTPAAATDPEIENLSNQPVKEASFWNGTNGRRENKWSIPANILLRCREPDVLDLVDCSATVNWLISVVSNTGNQRPLLGKGDDVDPRVRQPPALQSTNARMSAHMVSADLGDCDCSDRVGPEEHKLSAVLPLMIVEPAADNVAFYVDSKRNVLSLALTCQRICSVVLSRHFDHRIVKAKVFGIMGEGSPEFRTIPPEIINTNTDAKSTNDELEFPTQQGKLLVPAVARMCYVFKSFKWKAKKNEATAPHLAWKRHKLERVEHWEDGGSKIIILFRKGGKVKY</sequence>